<protein>
    <submittedName>
        <fullName evidence="1">Uncharacterized protein</fullName>
    </submittedName>
</protein>
<name>A0A7C8YB34_OPUST</name>
<proteinExistence type="predicted"/>
<accession>A0A7C8YB34</accession>
<reference evidence="1" key="1">
    <citation type="journal article" date="2013" name="J. Plant Res.">
        <title>Effect of fungi and light on seed germination of three Opuntia species from semiarid lands of central Mexico.</title>
        <authorList>
            <person name="Delgado-Sanchez P."/>
            <person name="Jimenez-Bremont J.F."/>
            <person name="Guerrero-Gonzalez Mde L."/>
            <person name="Flores J."/>
        </authorList>
    </citation>
    <scope>NUCLEOTIDE SEQUENCE</scope>
    <source>
        <tissue evidence="1">Cladode</tissue>
    </source>
</reference>
<dbReference type="AlphaFoldDB" id="A0A7C8YB34"/>
<reference evidence="1" key="2">
    <citation type="submission" date="2020-07" db="EMBL/GenBank/DDBJ databases">
        <authorList>
            <person name="Vera ALvarez R."/>
            <person name="Arias-Moreno D.M."/>
            <person name="Jimenez-Jacinto V."/>
            <person name="Jimenez-Bremont J.F."/>
            <person name="Swaminathan K."/>
            <person name="Moose S.P."/>
            <person name="Guerrero-Gonzalez M.L."/>
            <person name="Marino-Ramirez L."/>
            <person name="Landsman D."/>
            <person name="Rodriguez-Kessler M."/>
            <person name="Delgado-Sanchez P."/>
        </authorList>
    </citation>
    <scope>NUCLEOTIDE SEQUENCE</scope>
    <source>
        <tissue evidence="1">Cladode</tissue>
    </source>
</reference>
<dbReference type="EMBL" id="GISG01000687">
    <property type="protein sequence ID" value="MBA4614078.1"/>
    <property type="molecule type" value="Transcribed_RNA"/>
</dbReference>
<evidence type="ECO:0000313" key="1">
    <source>
        <dbReference type="EMBL" id="MBA4614078.1"/>
    </source>
</evidence>
<organism evidence="1">
    <name type="scientific">Opuntia streptacantha</name>
    <name type="common">Prickly pear cactus</name>
    <name type="synonym">Opuntia cardona</name>
    <dbReference type="NCBI Taxonomy" id="393608"/>
    <lineage>
        <taxon>Eukaryota</taxon>
        <taxon>Viridiplantae</taxon>
        <taxon>Streptophyta</taxon>
        <taxon>Embryophyta</taxon>
        <taxon>Tracheophyta</taxon>
        <taxon>Spermatophyta</taxon>
        <taxon>Magnoliopsida</taxon>
        <taxon>eudicotyledons</taxon>
        <taxon>Gunneridae</taxon>
        <taxon>Pentapetalae</taxon>
        <taxon>Caryophyllales</taxon>
        <taxon>Cactineae</taxon>
        <taxon>Cactaceae</taxon>
        <taxon>Opuntioideae</taxon>
        <taxon>Opuntia</taxon>
    </lineage>
</organism>
<sequence length="106" mass="12519">MTQGAIRHMCPCNVENFLFMLPHCPPLSSPTKTLWPGGREPKKRSCVYIYCKYNHMHPIRHHITLARYPHKGRIQRDKGWILLRLTVPISLRESVEFQPRNFLIGR</sequence>